<keyword evidence="5" id="KW-0677">Repeat</keyword>
<dbReference type="CDD" id="cd03349">
    <property type="entry name" value="LbH_XAT"/>
    <property type="match status" value="1"/>
</dbReference>
<accession>A0A1G8GQY0</accession>
<dbReference type="GO" id="GO:0016746">
    <property type="term" value="F:acyltransferase activity"/>
    <property type="evidence" value="ECO:0007669"/>
    <property type="project" value="UniProtKB-KW"/>
</dbReference>
<dbReference type="InterPro" id="IPR018357">
    <property type="entry name" value="Hexapep_transf_CS"/>
</dbReference>
<keyword evidence="7" id="KW-0012">Acyltransferase</keyword>
<protein>
    <submittedName>
        <fullName evidence="8">Transferase hexapeptide (Six repeat-containing protein)</fullName>
    </submittedName>
</protein>
<evidence type="ECO:0000256" key="1">
    <source>
        <dbReference type="ARBA" id="ARBA00007274"/>
    </source>
</evidence>
<dbReference type="GO" id="GO:0016020">
    <property type="term" value="C:membrane"/>
    <property type="evidence" value="ECO:0007669"/>
    <property type="project" value="GOC"/>
</dbReference>
<dbReference type="SUPFAM" id="SSF51161">
    <property type="entry name" value="Trimeric LpxA-like enzymes"/>
    <property type="match status" value="1"/>
</dbReference>
<dbReference type="PROSITE" id="PS00101">
    <property type="entry name" value="HEXAPEP_TRANSFERASES"/>
    <property type="match status" value="1"/>
</dbReference>
<organism evidence="8 9">
    <name type="scientific">Pseudomonas abietaniphila</name>
    <dbReference type="NCBI Taxonomy" id="89065"/>
    <lineage>
        <taxon>Bacteria</taxon>
        <taxon>Pseudomonadati</taxon>
        <taxon>Pseudomonadota</taxon>
        <taxon>Gammaproteobacteria</taxon>
        <taxon>Pseudomonadales</taxon>
        <taxon>Pseudomonadaceae</taxon>
        <taxon>Pseudomonas</taxon>
    </lineage>
</organism>
<name>A0A1G8GQY0_9PSED</name>
<dbReference type="GO" id="GO:0009245">
    <property type="term" value="P:lipid A biosynthetic process"/>
    <property type="evidence" value="ECO:0007669"/>
    <property type="project" value="UniProtKB-KW"/>
</dbReference>
<dbReference type="STRING" id="89065.SAMN05216605_109220"/>
<sequence>MNFLRRSVLDRQLKHSLSRNKCRLDSGIRGLRKDMELTLEYGVKLHQIKINASKLSIGAYTDIVSGSELQNVSSIGRYCSIARNVTIGQNRKSHPLSWLSSHSGLVGLRQRQSPATSTHEEVKQTVVGHDVWIGMDVLILEGVTIGTGAVIGAQSLITKDVPPYAIVTGSPGKVQRYRFEPHIIDGLLASQWWNLTPHQLAELPIEDPEALLDALKGFVVPDSHPGKVVVRNQPFAVDYHAAQ</sequence>
<keyword evidence="3" id="KW-0441">Lipid A biosynthesis</keyword>
<gene>
    <name evidence="8" type="ORF">SAMN05216605_109220</name>
</gene>
<dbReference type="EMBL" id="FNCO01000009">
    <property type="protein sequence ID" value="SDH96733.1"/>
    <property type="molecule type" value="Genomic_DNA"/>
</dbReference>
<reference evidence="9" key="1">
    <citation type="submission" date="2016-10" db="EMBL/GenBank/DDBJ databases">
        <authorList>
            <person name="Varghese N."/>
            <person name="Submissions S."/>
        </authorList>
    </citation>
    <scope>NUCLEOTIDE SEQUENCE [LARGE SCALE GENOMIC DNA]</scope>
    <source>
        <strain evidence="9">ATCC 700689</strain>
    </source>
</reference>
<comment type="similarity">
    <text evidence="1">Belongs to the transferase hexapeptide repeat family.</text>
</comment>
<dbReference type="InterPro" id="IPR001451">
    <property type="entry name" value="Hexapep"/>
</dbReference>
<evidence type="ECO:0000256" key="6">
    <source>
        <dbReference type="ARBA" id="ARBA00023098"/>
    </source>
</evidence>
<dbReference type="AlphaFoldDB" id="A0A1G8GQY0"/>
<dbReference type="Pfam" id="PF00132">
    <property type="entry name" value="Hexapep"/>
    <property type="match status" value="1"/>
</dbReference>
<keyword evidence="6" id="KW-0443">Lipid metabolism</keyword>
<dbReference type="PANTHER" id="PTHR43300:SF11">
    <property type="entry name" value="ACETYLTRANSFERASE RV3034C-RELATED"/>
    <property type="match status" value="1"/>
</dbReference>
<evidence type="ECO:0000256" key="7">
    <source>
        <dbReference type="ARBA" id="ARBA00023315"/>
    </source>
</evidence>
<dbReference type="InterPro" id="IPR050179">
    <property type="entry name" value="Trans_hexapeptide_repeat"/>
</dbReference>
<evidence type="ECO:0000256" key="3">
    <source>
        <dbReference type="ARBA" id="ARBA00022556"/>
    </source>
</evidence>
<evidence type="ECO:0000256" key="5">
    <source>
        <dbReference type="ARBA" id="ARBA00022737"/>
    </source>
</evidence>
<evidence type="ECO:0000313" key="9">
    <source>
        <dbReference type="Proteomes" id="UP000182894"/>
    </source>
</evidence>
<evidence type="ECO:0000313" key="8">
    <source>
        <dbReference type="EMBL" id="SDH96733.1"/>
    </source>
</evidence>
<proteinExistence type="inferred from homology"/>
<dbReference type="Proteomes" id="UP000182894">
    <property type="component" value="Unassembled WGS sequence"/>
</dbReference>
<dbReference type="PANTHER" id="PTHR43300">
    <property type="entry name" value="ACETYLTRANSFERASE"/>
    <property type="match status" value="1"/>
</dbReference>
<dbReference type="RefSeq" id="WP_074754358.1">
    <property type="nucleotide sequence ID" value="NZ_FNCO01000009.1"/>
</dbReference>
<dbReference type="OrthoDB" id="9815592at2"/>
<dbReference type="InterPro" id="IPR011004">
    <property type="entry name" value="Trimer_LpxA-like_sf"/>
</dbReference>
<evidence type="ECO:0000256" key="4">
    <source>
        <dbReference type="ARBA" id="ARBA00022679"/>
    </source>
</evidence>
<keyword evidence="9" id="KW-1185">Reference proteome</keyword>
<keyword evidence="4 8" id="KW-0808">Transferase</keyword>
<evidence type="ECO:0000256" key="2">
    <source>
        <dbReference type="ARBA" id="ARBA00022516"/>
    </source>
</evidence>
<dbReference type="Gene3D" id="2.160.10.10">
    <property type="entry name" value="Hexapeptide repeat proteins"/>
    <property type="match status" value="1"/>
</dbReference>
<keyword evidence="2" id="KW-0444">Lipid biosynthesis</keyword>